<evidence type="ECO:0000256" key="1">
    <source>
        <dbReference type="ARBA" id="ARBA00000085"/>
    </source>
</evidence>
<reference evidence="12 13" key="1">
    <citation type="submission" date="2018-11" db="EMBL/GenBank/DDBJ databases">
        <title>Sequencing the genomes of 1000 actinobacteria strains.</title>
        <authorList>
            <person name="Klenk H.-P."/>
        </authorList>
    </citation>
    <scope>NUCLEOTIDE SEQUENCE [LARGE SCALE GENOMIC DNA]</scope>
    <source>
        <strain evidence="12 13">DSM 44348</strain>
    </source>
</reference>
<dbReference type="InterPro" id="IPR036890">
    <property type="entry name" value="HATPase_C_sf"/>
</dbReference>
<feature type="domain" description="Signal transduction histidine kinase subgroup 3 dimerisation and phosphoacceptor" evidence="11">
    <location>
        <begin position="383"/>
        <end position="448"/>
    </location>
</feature>
<evidence type="ECO:0000256" key="8">
    <source>
        <dbReference type="ARBA" id="ARBA00023012"/>
    </source>
</evidence>
<keyword evidence="8" id="KW-0902">Two-component regulatory system</keyword>
<dbReference type="SUPFAM" id="SSF55874">
    <property type="entry name" value="ATPase domain of HSP90 chaperone/DNA topoisomerase II/histidine kinase"/>
    <property type="match status" value="1"/>
</dbReference>
<evidence type="ECO:0000256" key="4">
    <source>
        <dbReference type="ARBA" id="ARBA00022679"/>
    </source>
</evidence>
<feature type="transmembrane region" description="Helical" evidence="9">
    <location>
        <begin position="85"/>
        <end position="102"/>
    </location>
</feature>
<keyword evidence="6 12" id="KW-0418">Kinase</keyword>
<dbReference type="GO" id="GO:0046983">
    <property type="term" value="F:protein dimerization activity"/>
    <property type="evidence" value="ECO:0007669"/>
    <property type="project" value="InterPro"/>
</dbReference>
<dbReference type="Gene3D" id="3.30.565.10">
    <property type="entry name" value="Histidine kinase-like ATPase, C-terminal domain"/>
    <property type="match status" value="1"/>
</dbReference>
<proteinExistence type="predicted"/>
<keyword evidence="9" id="KW-1133">Transmembrane helix</keyword>
<comment type="catalytic activity">
    <reaction evidence="1">
        <text>ATP + protein L-histidine = ADP + protein N-phospho-L-histidine.</text>
        <dbReference type="EC" id="2.7.13.3"/>
    </reaction>
</comment>
<dbReference type="GO" id="GO:0000155">
    <property type="term" value="F:phosphorelay sensor kinase activity"/>
    <property type="evidence" value="ECO:0007669"/>
    <property type="project" value="InterPro"/>
</dbReference>
<dbReference type="Pfam" id="PF07730">
    <property type="entry name" value="HisKA_3"/>
    <property type="match status" value="1"/>
</dbReference>
<dbReference type="Pfam" id="PF02518">
    <property type="entry name" value="HATPase_c"/>
    <property type="match status" value="1"/>
</dbReference>
<feature type="transmembrane region" description="Helical" evidence="9">
    <location>
        <begin position="138"/>
        <end position="158"/>
    </location>
</feature>
<keyword evidence="3" id="KW-0597">Phosphoprotein</keyword>
<keyword evidence="9" id="KW-0812">Transmembrane</keyword>
<evidence type="ECO:0000256" key="6">
    <source>
        <dbReference type="ARBA" id="ARBA00022777"/>
    </source>
</evidence>
<keyword evidence="4" id="KW-0808">Transferase</keyword>
<evidence type="ECO:0000256" key="5">
    <source>
        <dbReference type="ARBA" id="ARBA00022741"/>
    </source>
</evidence>
<dbReference type="CDD" id="cd16917">
    <property type="entry name" value="HATPase_UhpB-NarQ-NarX-like"/>
    <property type="match status" value="1"/>
</dbReference>
<gene>
    <name evidence="12" type="ORF">EDD35_3509</name>
</gene>
<keyword evidence="13" id="KW-1185">Reference proteome</keyword>
<dbReference type="GO" id="GO:0005524">
    <property type="term" value="F:ATP binding"/>
    <property type="evidence" value="ECO:0007669"/>
    <property type="project" value="UniProtKB-KW"/>
</dbReference>
<dbReference type="InterPro" id="IPR011712">
    <property type="entry name" value="Sig_transdc_His_kin_sub3_dim/P"/>
</dbReference>
<dbReference type="GO" id="GO:0016020">
    <property type="term" value="C:membrane"/>
    <property type="evidence" value="ECO:0007669"/>
    <property type="project" value="InterPro"/>
</dbReference>
<organism evidence="12 13">
    <name type="scientific">Amycolatopsis thermoflava</name>
    <dbReference type="NCBI Taxonomy" id="84480"/>
    <lineage>
        <taxon>Bacteria</taxon>
        <taxon>Bacillati</taxon>
        <taxon>Actinomycetota</taxon>
        <taxon>Actinomycetes</taxon>
        <taxon>Pseudonocardiales</taxon>
        <taxon>Pseudonocardiaceae</taxon>
        <taxon>Amycolatopsis</taxon>
        <taxon>Amycolatopsis methanolica group</taxon>
    </lineage>
</organism>
<evidence type="ECO:0000313" key="12">
    <source>
        <dbReference type="EMBL" id="ROS41157.1"/>
    </source>
</evidence>
<feature type="transmembrane region" description="Helical" evidence="9">
    <location>
        <begin position="30"/>
        <end position="52"/>
    </location>
</feature>
<comment type="caution">
    <text evidence="12">The sequence shown here is derived from an EMBL/GenBank/DDBJ whole genome shotgun (WGS) entry which is preliminary data.</text>
</comment>
<dbReference type="InterPro" id="IPR050482">
    <property type="entry name" value="Sensor_HK_TwoCompSys"/>
</dbReference>
<evidence type="ECO:0000256" key="9">
    <source>
        <dbReference type="SAM" id="Phobius"/>
    </source>
</evidence>
<dbReference type="Proteomes" id="UP000274843">
    <property type="component" value="Unassembled WGS sequence"/>
</dbReference>
<evidence type="ECO:0000256" key="3">
    <source>
        <dbReference type="ARBA" id="ARBA00022553"/>
    </source>
</evidence>
<keyword evidence="5" id="KW-0547">Nucleotide-binding</keyword>
<keyword evidence="7" id="KW-0067">ATP-binding</keyword>
<dbReference type="EC" id="2.7.13.3" evidence="2"/>
<evidence type="ECO:0000256" key="2">
    <source>
        <dbReference type="ARBA" id="ARBA00012438"/>
    </source>
</evidence>
<dbReference type="EMBL" id="RKHY01000001">
    <property type="protein sequence ID" value="ROS41157.1"/>
    <property type="molecule type" value="Genomic_DNA"/>
</dbReference>
<dbReference type="InterPro" id="IPR003594">
    <property type="entry name" value="HATPase_dom"/>
</dbReference>
<feature type="transmembrane region" description="Helical" evidence="9">
    <location>
        <begin position="343"/>
        <end position="361"/>
    </location>
</feature>
<feature type="transmembrane region" description="Helical" evidence="9">
    <location>
        <begin position="280"/>
        <end position="301"/>
    </location>
</feature>
<dbReference type="PANTHER" id="PTHR24421">
    <property type="entry name" value="NITRATE/NITRITE SENSOR PROTEIN NARX-RELATED"/>
    <property type="match status" value="1"/>
</dbReference>
<feature type="transmembrane region" description="Helical" evidence="9">
    <location>
        <begin position="313"/>
        <end position="331"/>
    </location>
</feature>
<feature type="transmembrane region" description="Helical" evidence="9">
    <location>
        <begin position="108"/>
        <end position="131"/>
    </location>
</feature>
<evidence type="ECO:0000256" key="7">
    <source>
        <dbReference type="ARBA" id="ARBA00022840"/>
    </source>
</evidence>
<dbReference type="AlphaFoldDB" id="A0A3N2GX45"/>
<sequence>MAGRPRCGDARILYRSVVPFSDRVTSAWRWLGLEGVLLLAAFLCDLAVVLPASVDSLGPRGRDLLLLPGMIALGACALWARTRPAVAVFAGAATLFASTFLIRATDAAAYTTLLSNVSLSETVAGLELVFFCVRRVRWAESIVGTGTLVLATLFATAYRNGSGSRGLSETMLLGLVLLVAVVLAGLQFRRGQAPRKESAVRDLVREQWPLIGALSLPVFLELYQLLDSNIRALPALTCSLAAAATAVYATRRPLRAGLLLAGIIFATSAALWIAPRQYLLGYGALPFTEIVAGIIVVVLLVRSVEPKRAWGAIALMSAAVAFTTLTTVVSGRGRANMSDLRDLVIAAVLVLGIAVAAGLYFRARDSERRKVVEAAVADAQNSERMALARELHDLVAHHVTGIIVQAQAAKVIADQNPKVALEVIERIEAAGTEAMTAMRRLVGSMRAGGEAVTDQATMDLDADLRRLVESGHHGVPTEADVRVPADLPQEVARSALRLVQESLTNIGKHAAGATRACVLAEVRDGELHIRVADDGHQVVTRPAGGSGGYGLVGMRERVELLHGRLAAGPAPDGGWVVEAWLPVEEKA</sequence>
<evidence type="ECO:0000259" key="10">
    <source>
        <dbReference type="Pfam" id="PF02518"/>
    </source>
</evidence>
<name>A0A3N2GX45_9PSEU</name>
<feature type="transmembrane region" description="Helical" evidence="9">
    <location>
        <begin position="256"/>
        <end position="274"/>
    </location>
</feature>
<feature type="transmembrane region" description="Helical" evidence="9">
    <location>
        <begin position="170"/>
        <end position="188"/>
    </location>
</feature>
<dbReference type="PANTHER" id="PTHR24421:SF10">
    <property type="entry name" value="NITRATE_NITRITE SENSOR PROTEIN NARQ"/>
    <property type="match status" value="1"/>
</dbReference>
<evidence type="ECO:0000313" key="13">
    <source>
        <dbReference type="Proteomes" id="UP000274843"/>
    </source>
</evidence>
<dbReference type="Gene3D" id="1.20.5.1930">
    <property type="match status" value="1"/>
</dbReference>
<accession>A0A3N2GX45</accession>
<feature type="domain" description="Histidine kinase/HSP90-like ATPase" evidence="10">
    <location>
        <begin position="494"/>
        <end position="584"/>
    </location>
</feature>
<protein>
    <recommendedName>
        <fullName evidence="2">histidine kinase</fullName>
        <ecNumber evidence="2">2.7.13.3</ecNumber>
    </recommendedName>
</protein>
<feature type="transmembrane region" description="Helical" evidence="9">
    <location>
        <begin position="64"/>
        <end position="80"/>
    </location>
</feature>
<keyword evidence="9" id="KW-0472">Membrane</keyword>
<evidence type="ECO:0000259" key="11">
    <source>
        <dbReference type="Pfam" id="PF07730"/>
    </source>
</evidence>